<gene>
    <name evidence="1" type="ORF">DARMORV10_C03P79600.1</name>
</gene>
<dbReference type="Proteomes" id="UP001295469">
    <property type="component" value="Chromosome C03"/>
</dbReference>
<accession>A0A816ISW5</accession>
<dbReference type="EMBL" id="HG994367">
    <property type="protein sequence ID" value="CAF1710344.1"/>
    <property type="molecule type" value="Genomic_DNA"/>
</dbReference>
<proteinExistence type="predicted"/>
<organism evidence="1">
    <name type="scientific">Brassica napus</name>
    <name type="common">Rape</name>
    <dbReference type="NCBI Taxonomy" id="3708"/>
    <lineage>
        <taxon>Eukaryota</taxon>
        <taxon>Viridiplantae</taxon>
        <taxon>Streptophyta</taxon>
        <taxon>Embryophyta</taxon>
        <taxon>Tracheophyta</taxon>
        <taxon>Spermatophyta</taxon>
        <taxon>Magnoliopsida</taxon>
        <taxon>eudicotyledons</taxon>
        <taxon>Gunneridae</taxon>
        <taxon>Pentapetalae</taxon>
        <taxon>rosids</taxon>
        <taxon>malvids</taxon>
        <taxon>Brassicales</taxon>
        <taxon>Brassicaceae</taxon>
        <taxon>Brassiceae</taxon>
        <taxon>Brassica</taxon>
    </lineage>
</organism>
<evidence type="ECO:0000313" key="1">
    <source>
        <dbReference type="EMBL" id="CAF1710344.1"/>
    </source>
</evidence>
<reference evidence="1" key="1">
    <citation type="submission" date="2021-01" db="EMBL/GenBank/DDBJ databases">
        <authorList>
            <consortium name="Genoscope - CEA"/>
            <person name="William W."/>
        </authorList>
    </citation>
    <scope>NUCLEOTIDE SEQUENCE</scope>
</reference>
<name>A0A816ISW5_BRANA</name>
<sequence>MLSGSTLAYPLSNEGSGLFPVVIKYLLRNKISPALVSLSKDICVPDVAFKNRRPERKKFNGCSRSYYQHGQSSSPMNLLLHSCFYDHERSLESEKSRSKEAWIVVSFLLDEPWLMKRKRN</sequence>
<protein>
    <submittedName>
        <fullName evidence="1">(rape) hypothetical protein</fullName>
    </submittedName>
</protein>
<dbReference type="AlphaFoldDB" id="A0A816ISW5"/>